<dbReference type="SUPFAM" id="SSF47384">
    <property type="entry name" value="Homodimeric domain of signal transducing histidine kinase"/>
    <property type="match status" value="1"/>
</dbReference>
<dbReference type="EC" id="2.7.13.3" evidence="3"/>
<keyword evidence="7 14" id="KW-0418">Kinase</keyword>
<evidence type="ECO:0000256" key="1">
    <source>
        <dbReference type="ARBA" id="ARBA00000085"/>
    </source>
</evidence>
<evidence type="ECO:0000313" key="13">
    <source>
        <dbReference type="EMBL" id="ASB41788.1"/>
    </source>
</evidence>
<evidence type="ECO:0000256" key="9">
    <source>
        <dbReference type="ARBA" id="ARBA00023012"/>
    </source>
</evidence>
<name>A0A1Z2XTJ8_9FIRM</name>
<evidence type="ECO:0000256" key="11">
    <source>
        <dbReference type="SAM" id="Phobius"/>
    </source>
</evidence>
<keyword evidence="15" id="KW-1185">Reference proteome</keyword>
<evidence type="ECO:0000256" key="6">
    <source>
        <dbReference type="ARBA" id="ARBA00022692"/>
    </source>
</evidence>
<dbReference type="PRINTS" id="PR01780">
    <property type="entry name" value="LANTIREGPROT"/>
</dbReference>
<dbReference type="SMART" id="SM00387">
    <property type="entry name" value="HATPase_c"/>
    <property type="match status" value="1"/>
</dbReference>
<dbReference type="InterPro" id="IPR005467">
    <property type="entry name" value="His_kinase_dom"/>
</dbReference>
<evidence type="ECO:0000256" key="10">
    <source>
        <dbReference type="ARBA" id="ARBA00023136"/>
    </source>
</evidence>
<dbReference type="Proteomes" id="UP000596035">
    <property type="component" value="Chromosome"/>
</dbReference>
<evidence type="ECO:0000256" key="5">
    <source>
        <dbReference type="ARBA" id="ARBA00022679"/>
    </source>
</evidence>
<dbReference type="InterPro" id="IPR036890">
    <property type="entry name" value="HATPase_C_sf"/>
</dbReference>
<gene>
    <name evidence="13" type="ORF">ADH66_14680</name>
    <name evidence="14" type="ORF">I5Q82_05065</name>
</gene>
<dbReference type="InterPro" id="IPR050398">
    <property type="entry name" value="HssS/ArlS-like"/>
</dbReference>
<keyword evidence="5" id="KW-0808">Transferase</keyword>
<evidence type="ECO:0000259" key="12">
    <source>
        <dbReference type="PROSITE" id="PS50109"/>
    </source>
</evidence>
<dbReference type="InterPro" id="IPR003594">
    <property type="entry name" value="HATPase_dom"/>
</dbReference>
<dbReference type="Gene3D" id="3.30.565.10">
    <property type="entry name" value="Histidine kinase-like ATPase, C-terminal domain"/>
    <property type="match status" value="1"/>
</dbReference>
<evidence type="ECO:0000313" key="15">
    <source>
        <dbReference type="Proteomes" id="UP000196710"/>
    </source>
</evidence>
<evidence type="ECO:0000256" key="4">
    <source>
        <dbReference type="ARBA" id="ARBA00022553"/>
    </source>
</evidence>
<dbReference type="PROSITE" id="PS50109">
    <property type="entry name" value="HIS_KIN"/>
    <property type="match status" value="1"/>
</dbReference>
<proteinExistence type="predicted"/>
<feature type="domain" description="Histidine kinase" evidence="12">
    <location>
        <begin position="242"/>
        <end position="455"/>
    </location>
</feature>
<dbReference type="PANTHER" id="PTHR45528">
    <property type="entry name" value="SENSOR HISTIDINE KINASE CPXA"/>
    <property type="match status" value="1"/>
</dbReference>
<evidence type="ECO:0000256" key="8">
    <source>
        <dbReference type="ARBA" id="ARBA00022989"/>
    </source>
</evidence>
<dbReference type="GO" id="GO:0000155">
    <property type="term" value="F:phosphorelay sensor kinase activity"/>
    <property type="evidence" value="ECO:0007669"/>
    <property type="project" value="InterPro"/>
</dbReference>
<evidence type="ECO:0000256" key="3">
    <source>
        <dbReference type="ARBA" id="ARBA00012438"/>
    </source>
</evidence>
<dbReference type="Proteomes" id="UP000196710">
    <property type="component" value="Chromosome"/>
</dbReference>
<dbReference type="AlphaFoldDB" id="A0A1Z2XTJ8"/>
<dbReference type="Pfam" id="PF02518">
    <property type="entry name" value="HATPase_c"/>
    <property type="match status" value="1"/>
</dbReference>
<comment type="subcellular location">
    <subcellularLocation>
        <location evidence="2">Membrane</location>
        <topology evidence="2">Multi-pass membrane protein</topology>
    </subcellularLocation>
</comment>
<keyword evidence="4" id="KW-0597">Phosphoprotein</keyword>
<feature type="transmembrane region" description="Helical" evidence="11">
    <location>
        <begin position="152"/>
        <end position="171"/>
    </location>
</feature>
<dbReference type="InterPro" id="IPR008358">
    <property type="entry name" value="Sig_transdc_His_kin/Pase_MprB"/>
</dbReference>
<dbReference type="GO" id="GO:0005886">
    <property type="term" value="C:plasma membrane"/>
    <property type="evidence" value="ECO:0007669"/>
    <property type="project" value="TreeGrafter"/>
</dbReference>
<dbReference type="InterPro" id="IPR036097">
    <property type="entry name" value="HisK_dim/P_sf"/>
</dbReference>
<keyword evidence="10 11" id="KW-0472">Membrane</keyword>
<keyword evidence="6 11" id="KW-0812">Transmembrane</keyword>
<evidence type="ECO:0000313" key="16">
    <source>
        <dbReference type="Proteomes" id="UP000596035"/>
    </source>
</evidence>
<dbReference type="RefSeq" id="WP_066539234.1">
    <property type="nucleotide sequence ID" value="NZ_CP021422.1"/>
</dbReference>
<dbReference type="EMBL" id="CP021422">
    <property type="protein sequence ID" value="ASB41788.1"/>
    <property type="molecule type" value="Genomic_DNA"/>
</dbReference>
<keyword evidence="9" id="KW-0902">Two-component regulatory system</keyword>
<protein>
    <recommendedName>
        <fullName evidence="3">histidine kinase</fullName>
        <ecNumber evidence="3">2.7.13.3</ecNumber>
    </recommendedName>
</protein>
<dbReference type="SMART" id="SM00388">
    <property type="entry name" value="HisKA"/>
    <property type="match status" value="1"/>
</dbReference>
<dbReference type="CDD" id="cd00082">
    <property type="entry name" value="HisKA"/>
    <property type="match status" value="1"/>
</dbReference>
<evidence type="ECO:0000313" key="14">
    <source>
        <dbReference type="EMBL" id="QQR31056.1"/>
    </source>
</evidence>
<dbReference type="InterPro" id="IPR003661">
    <property type="entry name" value="HisK_dim/P_dom"/>
</dbReference>
<dbReference type="Pfam" id="PF00512">
    <property type="entry name" value="HisKA"/>
    <property type="match status" value="1"/>
</dbReference>
<dbReference type="KEGG" id="amur:ADH66_14680"/>
<evidence type="ECO:0000256" key="7">
    <source>
        <dbReference type="ARBA" id="ARBA00022777"/>
    </source>
</evidence>
<reference evidence="13" key="1">
    <citation type="journal article" date="2017" name="Genome Announc.">
        <title>High-Quality Whole-Genome Sequences of the Oligo-Mouse-Microbiota Bacterial Community.</title>
        <authorList>
            <person name="Garzetti D."/>
            <person name="Brugiroux S."/>
            <person name="Bunk B."/>
            <person name="Pukall R."/>
            <person name="McCoy K.D."/>
            <person name="Macpherson A.J."/>
            <person name="Stecher B."/>
        </authorList>
    </citation>
    <scope>NUCLEOTIDE SEQUENCE</scope>
    <source>
        <strain evidence="13">KB18</strain>
    </source>
</reference>
<sequence>MGRIKRTSLQMIFWKFLIILILGLLLSAAVPFLLLAFASSAGYVTYANNAEHSVQEISPIIAAAPDITKVAIPSYCEYLILDEDYNVLYTNMDTTEQEKVLEFAKTGENSDPTSRTQYQFIPRETEYCVLKYYVGSQYKNDWMQKHLPAPEILLLLLIGVNCIAVCVCLTIRYSRKLKIQLSPLIMATEQIQKQNLDFEVESSEISEYNAVLNSISEMKDSLKLSLEQQWKAEQSQREQIAALAHDLKTPLTVIQGNIDLMNETKLDDEQRLYAGYITESSEQIQVYIKTLIDISRTVTGYQLQVEKIDIADYMEQIEAQASALCITKEIRLNMETETDMGCFEADKLLLERAIMNVVNNALEYSPQRGTIYVETQRKENFLQVIITDEGAGFTNEDLRHAREQFFMGDHSRSSNMHFGMGLYITNSIVKQHNGELTLKNSDKTGGAEVTIKIPY</sequence>
<keyword evidence="8 11" id="KW-1133">Transmembrane helix</keyword>
<reference evidence="14 16" key="3">
    <citation type="submission" date="2020-11" db="EMBL/GenBank/DDBJ databases">
        <title>Closed and high quality bacterial genomes of the OMM12 community.</title>
        <authorList>
            <person name="Marbouty M."/>
            <person name="Lamy-Besnier Q."/>
            <person name="Debarbieux L."/>
            <person name="Koszul R."/>
        </authorList>
    </citation>
    <scope>NUCLEOTIDE SEQUENCE [LARGE SCALE GENOMIC DNA]</scope>
    <source>
        <strain evidence="14 16">KB18</strain>
    </source>
</reference>
<dbReference type="EMBL" id="CP065321">
    <property type="protein sequence ID" value="QQR31056.1"/>
    <property type="molecule type" value="Genomic_DNA"/>
</dbReference>
<reference evidence="15" key="2">
    <citation type="submission" date="2017-05" db="EMBL/GenBank/DDBJ databases">
        <title>Improved OligoMM genomes.</title>
        <authorList>
            <person name="Garzetti D."/>
        </authorList>
    </citation>
    <scope>NUCLEOTIDE SEQUENCE [LARGE SCALE GENOMIC DNA]</scope>
    <source>
        <strain evidence="15">KB18</strain>
    </source>
</reference>
<evidence type="ECO:0000256" key="2">
    <source>
        <dbReference type="ARBA" id="ARBA00004141"/>
    </source>
</evidence>
<dbReference type="PANTHER" id="PTHR45528:SF8">
    <property type="entry name" value="HISTIDINE KINASE"/>
    <property type="match status" value="1"/>
</dbReference>
<comment type="catalytic activity">
    <reaction evidence="1">
        <text>ATP + protein L-histidine = ADP + protein N-phospho-L-histidine.</text>
        <dbReference type="EC" id="2.7.13.3"/>
    </reaction>
</comment>
<dbReference type="Gene3D" id="1.10.287.130">
    <property type="match status" value="1"/>
</dbReference>
<feature type="transmembrane region" description="Helical" evidence="11">
    <location>
        <begin position="12"/>
        <end position="38"/>
    </location>
</feature>
<accession>A0A1Z2XTJ8</accession>
<dbReference type="SUPFAM" id="SSF55874">
    <property type="entry name" value="ATPase domain of HSP90 chaperone/DNA topoisomerase II/histidine kinase"/>
    <property type="match status" value="1"/>
</dbReference>
<organism evidence="14 16">
    <name type="scientific">Acutalibacter muris</name>
    <dbReference type="NCBI Taxonomy" id="1796620"/>
    <lineage>
        <taxon>Bacteria</taxon>
        <taxon>Bacillati</taxon>
        <taxon>Bacillota</taxon>
        <taxon>Clostridia</taxon>
        <taxon>Eubacteriales</taxon>
        <taxon>Acutalibacteraceae</taxon>
        <taxon>Acutalibacter</taxon>
    </lineage>
</organism>